<name>A0ACB9BNZ2_CICIN</name>
<proteinExistence type="predicted"/>
<dbReference type="EMBL" id="CM042014">
    <property type="protein sequence ID" value="KAI3723723.1"/>
    <property type="molecule type" value="Genomic_DNA"/>
</dbReference>
<accession>A0ACB9BNZ2</accession>
<evidence type="ECO:0000313" key="2">
    <source>
        <dbReference type="Proteomes" id="UP001055811"/>
    </source>
</evidence>
<reference evidence="1 2" key="2">
    <citation type="journal article" date="2022" name="Mol. Ecol. Resour.">
        <title>The genomes of chicory, endive, great burdock and yacon provide insights into Asteraceae paleo-polyploidization history and plant inulin production.</title>
        <authorList>
            <person name="Fan W."/>
            <person name="Wang S."/>
            <person name="Wang H."/>
            <person name="Wang A."/>
            <person name="Jiang F."/>
            <person name="Liu H."/>
            <person name="Zhao H."/>
            <person name="Xu D."/>
            <person name="Zhang Y."/>
        </authorList>
    </citation>
    <scope>NUCLEOTIDE SEQUENCE [LARGE SCALE GENOMIC DNA]</scope>
    <source>
        <strain evidence="2">cv. Punajuju</strain>
        <tissue evidence="1">Leaves</tissue>
    </source>
</reference>
<organism evidence="1 2">
    <name type="scientific">Cichorium intybus</name>
    <name type="common">Chicory</name>
    <dbReference type="NCBI Taxonomy" id="13427"/>
    <lineage>
        <taxon>Eukaryota</taxon>
        <taxon>Viridiplantae</taxon>
        <taxon>Streptophyta</taxon>
        <taxon>Embryophyta</taxon>
        <taxon>Tracheophyta</taxon>
        <taxon>Spermatophyta</taxon>
        <taxon>Magnoliopsida</taxon>
        <taxon>eudicotyledons</taxon>
        <taxon>Gunneridae</taxon>
        <taxon>Pentapetalae</taxon>
        <taxon>asterids</taxon>
        <taxon>campanulids</taxon>
        <taxon>Asterales</taxon>
        <taxon>Asteraceae</taxon>
        <taxon>Cichorioideae</taxon>
        <taxon>Cichorieae</taxon>
        <taxon>Cichoriinae</taxon>
        <taxon>Cichorium</taxon>
    </lineage>
</organism>
<dbReference type="Proteomes" id="UP001055811">
    <property type="component" value="Linkage Group LG06"/>
</dbReference>
<protein>
    <submittedName>
        <fullName evidence="1">Uncharacterized protein</fullName>
    </submittedName>
</protein>
<evidence type="ECO:0000313" key="1">
    <source>
        <dbReference type="EMBL" id="KAI3723723.1"/>
    </source>
</evidence>
<sequence>MLGGADRKKEGIKGCLLYLSEDELLWPELAGGPRKCYWLILLVPPPQATAVGSMYCIVCPDEGCILDGASPLTGDGSLVVPVRGKTTLKVTKESTSFENGESK</sequence>
<comment type="caution">
    <text evidence="1">The sequence shown here is derived from an EMBL/GenBank/DDBJ whole genome shotgun (WGS) entry which is preliminary data.</text>
</comment>
<keyword evidence="2" id="KW-1185">Reference proteome</keyword>
<gene>
    <name evidence="1" type="ORF">L2E82_35480</name>
</gene>
<reference evidence="2" key="1">
    <citation type="journal article" date="2022" name="Mol. Ecol. Resour.">
        <title>The genomes of chicory, endive, great burdock and yacon provide insights into Asteraceae palaeo-polyploidization history and plant inulin production.</title>
        <authorList>
            <person name="Fan W."/>
            <person name="Wang S."/>
            <person name="Wang H."/>
            <person name="Wang A."/>
            <person name="Jiang F."/>
            <person name="Liu H."/>
            <person name="Zhao H."/>
            <person name="Xu D."/>
            <person name="Zhang Y."/>
        </authorList>
    </citation>
    <scope>NUCLEOTIDE SEQUENCE [LARGE SCALE GENOMIC DNA]</scope>
    <source>
        <strain evidence="2">cv. Punajuju</strain>
    </source>
</reference>